<dbReference type="InterPro" id="IPR011009">
    <property type="entry name" value="Kinase-like_dom_sf"/>
</dbReference>
<feature type="region of interest" description="Disordered" evidence="18">
    <location>
        <begin position="123"/>
        <end position="153"/>
    </location>
</feature>
<dbReference type="InterPro" id="IPR009000">
    <property type="entry name" value="Transl_B-barrel_sf"/>
</dbReference>
<comment type="catalytic activity">
    <reaction evidence="14">
        <text>L-threonyl-[protein] + ATP = O-phospho-L-threonyl-[protein] + ADP + H(+)</text>
        <dbReference type="Rhea" id="RHEA:46608"/>
        <dbReference type="Rhea" id="RHEA-COMP:11060"/>
        <dbReference type="Rhea" id="RHEA-COMP:11605"/>
        <dbReference type="ChEBI" id="CHEBI:15378"/>
        <dbReference type="ChEBI" id="CHEBI:30013"/>
        <dbReference type="ChEBI" id="CHEBI:30616"/>
        <dbReference type="ChEBI" id="CHEBI:61977"/>
        <dbReference type="ChEBI" id="CHEBI:456216"/>
        <dbReference type="EC" id="2.7.11.22"/>
    </reaction>
</comment>
<proteinExistence type="inferred from homology"/>
<dbReference type="Gene3D" id="1.10.510.10">
    <property type="entry name" value="Transferase(Phosphotransferase) domain 1"/>
    <property type="match status" value="1"/>
</dbReference>
<dbReference type="GO" id="GO:0004693">
    <property type="term" value="F:cyclin-dependent protein serine/threonine kinase activity"/>
    <property type="evidence" value="ECO:0007669"/>
    <property type="project" value="UniProtKB-EC"/>
</dbReference>
<dbReference type="Pfam" id="PF03144">
    <property type="entry name" value="GTP_EFTU_D2"/>
    <property type="match status" value="1"/>
</dbReference>
<dbReference type="Pfam" id="PF00069">
    <property type="entry name" value="Pkinase"/>
    <property type="match status" value="1"/>
</dbReference>
<dbReference type="InterPro" id="IPR004161">
    <property type="entry name" value="EFTu-like_2"/>
</dbReference>
<feature type="domain" description="Protein kinase" evidence="20">
    <location>
        <begin position="155"/>
        <end position="706"/>
    </location>
</feature>
<dbReference type="CDD" id="cd03693">
    <property type="entry name" value="EF1_alpha_II"/>
    <property type="match status" value="1"/>
</dbReference>
<dbReference type="AlphaFoldDB" id="B2B986"/>
<comment type="similarity">
    <text evidence="2">Belongs to the protein kinase superfamily. CMGC Ser/Thr protein kinase family. CDC2/CDKX subfamily.</text>
</comment>
<dbReference type="InterPro" id="IPR054696">
    <property type="entry name" value="GTP-eEF1A_C"/>
</dbReference>
<evidence type="ECO:0000256" key="4">
    <source>
        <dbReference type="ARBA" id="ARBA00008832"/>
    </source>
</evidence>
<comment type="catalytic activity">
    <reaction evidence="16">
        <text>L-seryl-[protein] + ATP = O-phospho-L-seryl-[protein] + ADP + H(+)</text>
        <dbReference type="Rhea" id="RHEA:17989"/>
        <dbReference type="Rhea" id="RHEA-COMP:9863"/>
        <dbReference type="Rhea" id="RHEA-COMP:11604"/>
        <dbReference type="ChEBI" id="CHEBI:15378"/>
        <dbReference type="ChEBI" id="CHEBI:29999"/>
        <dbReference type="ChEBI" id="CHEBI:30616"/>
        <dbReference type="ChEBI" id="CHEBI:83421"/>
        <dbReference type="ChEBI" id="CHEBI:456216"/>
        <dbReference type="EC" id="2.7.11.22"/>
    </reaction>
</comment>
<evidence type="ECO:0000256" key="11">
    <source>
        <dbReference type="ARBA" id="ARBA00022917"/>
    </source>
</evidence>
<dbReference type="SUPFAM" id="SSF56112">
    <property type="entry name" value="Protein kinase-like (PK-like)"/>
    <property type="match status" value="2"/>
</dbReference>
<reference evidence="21" key="1">
    <citation type="submission" date="2008-04" db="EMBL/GenBank/DDBJ databases">
        <title>NISC Comparative Sequencing Initiative.</title>
        <authorList>
            <person name="Antonellis A."/>
            <person name="Benjamin B."/>
            <person name="Blakesley R.W."/>
            <person name="Bouffard G.G."/>
            <person name="Brinkley C."/>
            <person name="Brooks S."/>
            <person name="Chu G."/>
            <person name="Chub I."/>
            <person name="Coleman H."/>
            <person name="Fuksenko T."/>
            <person name="Gestole M."/>
            <person name="Gregory M."/>
            <person name="Guan X."/>
            <person name="Gupta J."/>
            <person name="Gurson N."/>
            <person name="Han E."/>
            <person name="Han J."/>
            <person name="Hansen N."/>
            <person name="Hargrove A."/>
            <person name="Hines-Harris K."/>
            <person name="Ho S.-L."/>
            <person name="Hu P."/>
            <person name="Hunter G."/>
            <person name="Hurle B."/>
            <person name="Idol J.R."/>
            <person name="Johnson T."/>
            <person name="Knight E."/>
            <person name="Kwong P."/>
            <person name="Lee-Lin S.-Q."/>
            <person name="Legaspi R."/>
            <person name="Madden M."/>
            <person name="Maduro Q.L."/>
            <person name="Maduro V.B."/>
            <person name="Margulies E.H."/>
            <person name="Masiello C."/>
            <person name="Maskeri B."/>
            <person name="McDowell J."/>
            <person name="Merkulov G."/>
            <person name="Montemayor C."/>
            <person name="Mullikin J.C."/>
            <person name="Park M."/>
            <person name="Prasad A."/>
            <person name="Ramsahoye C."/>
            <person name="Reddix-Dugue N."/>
            <person name="Riebow N."/>
            <person name="Schandler K."/>
            <person name="Schueler M.G."/>
            <person name="Sison C."/>
            <person name="Smith L."/>
            <person name="Stantripop S."/>
            <person name="Thomas J.W."/>
            <person name="Thomas P.J."/>
            <person name="Tsipouri V."/>
            <person name="Young A."/>
            <person name="Green E.D."/>
        </authorList>
    </citation>
    <scope>NUCLEOTIDE SEQUENCE</scope>
</reference>
<dbReference type="Gene3D" id="3.30.200.20">
    <property type="entry name" value="Phosphorylase Kinase, domain 1"/>
    <property type="match status" value="1"/>
</dbReference>
<keyword evidence="12" id="KW-0342">GTP-binding</keyword>
<dbReference type="PROSITE" id="PS50011">
    <property type="entry name" value="PROTEIN_KINASE_DOM"/>
    <property type="match status" value="1"/>
</dbReference>
<dbReference type="SMART" id="SM00220">
    <property type="entry name" value="S_TKc"/>
    <property type="match status" value="1"/>
</dbReference>
<feature type="signal peptide" evidence="19">
    <location>
        <begin position="1"/>
        <end position="21"/>
    </location>
</feature>
<keyword evidence="19" id="KW-0732">Signal</keyword>
<evidence type="ECO:0000256" key="10">
    <source>
        <dbReference type="ARBA" id="ARBA00022840"/>
    </source>
</evidence>
<keyword evidence="6" id="KW-0808">Transferase</keyword>
<evidence type="ECO:0000256" key="7">
    <source>
        <dbReference type="ARBA" id="ARBA00022741"/>
    </source>
</evidence>
<protein>
    <submittedName>
        <fullName evidence="21">PFTAIRE protein kinase 1 (Predicted)</fullName>
    </submittedName>
</protein>
<gene>
    <name evidence="21" type="primary">PFTK1</name>
</gene>
<accession>B2B986</accession>
<dbReference type="PANTHER" id="PTHR44830:SF1">
    <property type="entry name" value="TR-TYPE G DOMAIN-CONTAINING PROTEIN"/>
    <property type="match status" value="1"/>
</dbReference>
<comment type="similarity">
    <text evidence="3">Belongs to the TRAFAC class translation factor GTPase superfamily. Classic translation factor GTPase family. EF-Tu/EF-1A subfamily.</text>
</comment>
<keyword evidence="9 21" id="KW-0418">Kinase</keyword>
<evidence type="ECO:0000256" key="19">
    <source>
        <dbReference type="SAM" id="SignalP"/>
    </source>
</evidence>
<evidence type="ECO:0000256" key="18">
    <source>
        <dbReference type="SAM" id="MobiDB-lite"/>
    </source>
</evidence>
<evidence type="ECO:0000256" key="12">
    <source>
        <dbReference type="ARBA" id="ARBA00023134"/>
    </source>
</evidence>
<keyword evidence="7 17" id="KW-0547">Nucleotide-binding</keyword>
<dbReference type="PANTHER" id="PTHR44830">
    <property type="entry name" value="ELONGATION FACTOR 1 ALPHA"/>
    <property type="match status" value="1"/>
</dbReference>
<evidence type="ECO:0000256" key="1">
    <source>
        <dbReference type="ARBA" id="ARBA00004345"/>
    </source>
</evidence>
<dbReference type="Pfam" id="PF22594">
    <property type="entry name" value="GTP-eEF1A_C"/>
    <property type="match status" value="1"/>
</dbReference>
<evidence type="ECO:0000256" key="2">
    <source>
        <dbReference type="ARBA" id="ARBA00006485"/>
    </source>
</evidence>
<dbReference type="SUPFAM" id="SSF50465">
    <property type="entry name" value="EF-Tu/eEF-1alpha/eIF2-gamma C-terminal domain"/>
    <property type="match status" value="1"/>
</dbReference>
<evidence type="ECO:0000256" key="15">
    <source>
        <dbReference type="ARBA" id="ARBA00048312"/>
    </source>
</evidence>
<evidence type="ECO:0000256" key="6">
    <source>
        <dbReference type="ARBA" id="ARBA00022679"/>
    </source>
</evidence>
<comment type="similarity">
    <text evidence="4">Belongs to the protein kinase superfamily. CMGC Ser/Thr protein kinase family. MAP kinase subfamily.</text>
</comment>
<dbReference type="InterPro" id="IPR009001">
    <property type="entry name" value="Transl_elong_EF1A/Init_IF2_C"/>
</dbReference>
<evidence type="ECO:0000256" key="17">
    <source>
        <dbReference type="PROSITE-ProRule" id="PRU10141"/>
    </source>
</evidence>
<dbReference type="PROSITE" id="PS00107">
    <property type="entry name" value="PROTEIN_KINASE_ATP"/>
    <property type="match status" value="1"/>
</dbReference>
<evidence type="ECO:0000256" key="9">
    <source>
        <dbReference type="ARBA" id="ARBA00022777"/>
    </source>
</evidence>
<dbReference type="InterPro" id="IPR027417">
    <property type="entry name" value="P-loop_NTPase"/>
</dbReference>
<feature type="chain" id="PRO_5002774494" evidence="19">
    <location>
        <begin position="22"/>
        <end position="756"/>
    </location>
</feature>
<evidence type="ECO:0000313" key="21">
    <source>
        <dbReference type="EMBL" id="ACB73285.1"/>
    </source>
</evidence>
<dbReference type="FunFam" id="2.40.30.10:FF:000168">
    <property type="entry name" value="Elongation factor 1-alpha 2"/>
    <property type="match status" value="1"/>
</dbReference>
<dbReference type="FunFam" id="1.10.510.10:FF:000624">
    <property type="entry name" value="Mitogen-activated protein kinase"/>
    <property type="match status" value="1"/>
</dbReference>
<dbReference type="EMBL" id="DP000679">
    <property type="protein sequence ID" value="ACB73285.1"/>
    <property type="molecule type" value="Genomic_DNA"/>
</dbReference>
<evidence type="ECO:0000256" key="14">
    <source>
        <dbReference type="ARBA" id="ARBA00047811"/>
    </source>
</evidence>
<comment type="catalytic activity">
    <reaction evidence="13">
        <text>L-threonyl-[protein] + ATP = O-phospho-L-threonyl-[protein] + ADP + H(+)</text>
        <dbReference type="Rhea" id="RHEA:46608"/>
        <dbReference type="Rhea" id="RHEA-COMP:11060"/>
        <dbReference type="Rhea" id="RHEA-COMP:11605"/>
        <dbReference type="ChEBI" id="CHEBI:15378"/>
        <dbReference type="ChEBI" id="CHEBI:30013"/>
        <dbReference type="ChEBI" id="CHEBI:30616"/>
        <dbReference type="ChEBI" id="CHEBI:61977"/>
        <dbReference type="ChEBI" id="CHEBI:456216"/>
        <dbReference type="EC" id="2.7.11.24"/>
    </reaction>
</comment>
<dbReference type="Gene3D" id="2.40.30.10">
    <property type="entry name" value="Translation factors"/>
    <property type="match status" value="2"/>
</dbReference>
<keyword evidence="8" id="KW-0251">Elongation factor</keyword>
<dbReference type="InterPro" id="IPR017441">
    <property type="entry name" value="Protein_kinase_ATP_BS"/>
</dbReference>
<dbReference type="GO" id="GO:0060341">
    <property type="term" value="P:regulation of cellular localization"/>
    <property type="evidence" value="ECO:0007669"/>
    <property type="project" value="UniProtKB-ARBA"/>
</dbReference>
<dbReference type="CDD" id="cd03705">
    <property type="entry name" value="EF1_alpha_III"/>
    <property type="match status" value="1"/>
</dbReference>
<evidence type="ECO:0000256" key="5">
    <source>
        <dbReference type="ARBA" id="ARBA00022527"/>
    </source>
</evidence>
<evidence type="ECO:0000259" key="20">
    <source>
        <dbReference type="PROSITE" id="PS50011"/>
    </source>
</evidence>
<evidence type="ECO:0000256" key="3">
    <source>
        <dbReference type="ARBA" id="ARBA00007249"/>
    </source>
</evidence>
<dbReference type="GO" id="GO:0005524">
    <property type="term" value="F:ATP binding"/>
    <property type="evidence" value="ECO:0007669"/>
    <property type="project" value="UniProtKB-UniRule"/>
</dbReference>
<sequence length="756" mass="83851">MQSPLAVWLQFCILLKQPCIANQYLSEETVCCELLGQHMHSYFGCNAAAEPGYSAFLGTPQICVTKMSTRNCQGMDSVIKPLDTIPEDKKVRVQRTQSTFDPFEKPTNQVKRVHSENNACINFKTSSTGKESPKVRRHSSPSSPTSPKFGKADSYEKLEKLGEGSYATVYKGKSKVNGKLVALKVIRLQEEEGTPFTAIREASLLKGLKHANIVLLHDIIHTKETLTLVFEYVHTDLCQYMDKHPGGLHPDNVKLFLFQLLRGLSYIHQRYILHRDLKPQNLLISDTGELKLADFGLARAKSVPSHTYSNEVVTLWYRPPDVLLGSTEYSTCLDMWGVGCIFVEMIQGVAAFPGMKDIQDQLERIFLRYEEIVKEVSTYIKKIGYNHDTVAFVPISGWNGDNMLEPSAKMPGIKGWKVTHKDGSASGTTLLEALDCILPPTRPTDKPLRLPLQVVYKIGGIGPVPVGRVETGVLKPGMVVTFAPVNVTTDVKSVEMHHEALSEALPGDNVGFNVKNVSVKDVRHGNVAGDSKNDPPMEAAGFTAQVIILNHPGQISAGYAPVLDCHTAHIACKFAELKEKIDRRSGKKLEDGPKFLKSGDAAIVDMVPGKPMCVESFSDYPPLGRFAVRDMTQTVLGTPNEDTWPGVHSLPHFKPERFTVYSSKNLRQAWNKLSYVDHAEDLASKLLQCSPKNRLSAQAALSHEYFSDLPPRLWELTDMSSIFTVPNVRLQPESGESMRAFGKNNSYGKCLSNSKH</sequence>
<keyword evidence="5" id="KW-0723">Serine/threonine-protein kinase</keyword>
<dbReference type="FunFam" id="3.30.200.20:FF:000007">
    <property type="entry name" value="Cyclin-dependent kinase 14, putative"/>
    <property type="match status" value="1"/>
</dbReference>
<feature type="binding site" evidence="17">
    <location>
        <position position="184"/>
    </location>
    <ligand>
        <name>ATP</name>
        <dbReference type="ChEBI" id="CHEBI:30616"/>
    </ligand>
</feature>
<evidence type="ECO:0000256" key="13">
    <source>
        <dbReference type="ARBA" id="ARBA00047592"/>
    </source>
</evidence>
<comment type="catalytic activity">
    <reaction evidence="15">
        <text>L-seryl-[protein] + ATP = O-phospho-L-seryl-[protein] + ADP + H(+)</text>
        <dbReference type="Rhea" id="RHEA:17989"/>
        <dbReference type="Rhea" id="RHEA-COMP:9863"/>
        <dbReference type="Rhea" id="RHEA-COMP:11604"/>
        <dbReference type="ChEBI" id="CHEBI:15378"/>
        <dbReference type="ChEBI" id="CHEBI:29999"/>
        <dbReference type="ChEBI" id="CHEBI:30616"/>
        <dbReference type="ChEBI" id="CHEBI:83421"/>
        <dbReference type="ChEBI" id="CHEBI:456216"/>
        <dbReference type="EC" id="2.7.11.24"/>
    </reaction>
</comment>
<dbReference type="SUPFAM" id="SSF50447">
    <property type="entry name" value="Translation proteins"/>
    <property type="match status" value="1"/>
</dbReference>
<dbReference type="SUPFAM" id="SSF52540">
    <property type="entry name" value="P-loop containing nucleoside triphosphate hydrolases"/>
    <property type="match status" value="1"/>
</dbReference>
<dbReference type="GO" id="GO:0004707">
    <property type="term" value="F:MAP kinase activity"/>
    <property type="evidence" value="ECO:0007669"/>
    <property type="project" value="UniProtKB-EC"/>
</dbReference>
<dbReference type="InterPro" id="IPR008271">
    <property type="entry name" value="Ser/Thr_kinase_AS"/>
</dbReference>
<dbReference type="GO" id="GO:0005525">
    <property type="term" value="F:GTP binding"/>
    <property type="evidence" value="ECO:0007669"/>
    <property type="project" value="UniProtKB-KW"/>
</dbReference>
<keyword evidence="10 17" id="KW-0067">ATP-binding</keyword>
<organism evidence="21">
    <name type="scientific">Rhinolophus ferrumequinum</name>
    <name type="common">Greater horseshoe bat</name>
    <dbReference type="NCBI Taxonomy" id="59479"/>
    <lineage>
        <taxon>Eukaryota</taxon>
        <taxon>Metazoa</taxon>
        <taxon>Chordata</taxon>
        <taxon>Craniata</taxon>
        <taxon>Vertebrata</taxon>
        <taxon>Euteleostomi</taxon>
        <taxon>Mammalia</taxon>
        <taxon>Eutheria</taxon>
        <taxon>Laurasiatheria</taxon>
        <taxon>Chiroptera</taxon>
        <taxon>Yinpterochiroptera</taxon>
        <taxon>Rhinolophoidea</taxon>
        <taxon>Rhinolophidae</taxon>
        <taxon>Rhinolophinae</taxon>
        <taxon>Rhinolophus</taxon>
    </lineage>
</organism>
<evidence type="ECO:0000256" key="16">
    <source>
        <dbReference type="ARBA" id="ARBA00048367"/>
    </source>
</evidence>
<comment type="subcellular location">
    <subcellularLocation>
        <location evidence="1">Membrane</location>
        <location evidence="1">Caveola</location>
    </subcellularLocation>
</comment>
<dbReference type="GO" id="GO:0005901">
    <property type="term" value="C:caveola"/>
    <property type="evidence" value="ECO:0007669"/>
    <property type="project" value="UniProtKB-SubCell"/>
</dbReference>
<evidence type="ECO:0000256" key="8">
    <source>
        <dbReference type="ARBA" id="ARBA00022768"/>
    </source>
</evidence>
<dbReference type="FunFam" id="2.40.30.10:FF:000005">
    <property type="entry name" value="Elongation factor 1-alpha"/>
    <property type="match status" value="1"/>
</dbReference>
<name>B2B986_RHIFE</name>
<keyword evidence="11" id="KW-0648">Protein biosynthesis</keyword>
<dbReference type="PROSITE" id="PS00108">
    <property type="entry name" value="PROTEIN_KINASE_ST"/>
    <property type="match status" value="1"/>
</dbReference>
<dbReference type="InterPro" id="IPR000719">
    <property type="entry name" value="Prot_kinase_dom"/>
</dbReference>
<dbReference type="GO" id="GO:0003746">
    <property type="term" value="F:translation elongation factor activity"/>
    <property type="evidence" value="ECO:0007669"/>
    <property type="project" value="UniProtKB-KW"/>
</dbReference>